<dbReference type="AlphaFoldDB" id="A0A347WJQ0"/>
<sequence>MSRFNLIDEPWISVMVNLSGETKEVSLKELFTNAHQYVQLAGDTKTQDFAVFRVLLAILHTVFSRVDADGEAYEYVTLDDNFRVVDIEENPRVKLMYEKELMDTWQELWNSGRFPEIINLYLQQWHERFYLFDEMYPFYQVTEQVVSADNINKARPSVISGKNINRQISESGNKTALFSPKYSAKNNKEKLTEAEIARWLITFQGYTGLSDKVIFGKEKYDVSNSKGWLFDLGGIYLEGDNLFETLLLNLVLNHPVDEYKSLQQKPAWEFSGEEVVNRLLKQEPVRNLAELYTNWSRAIYIDPSTDIADAFQLSIVKLPEIKHQNQFLEPMTLWRFNRTGTNKETFTPRKHTFQQAMWRSFGLISLPDDDSENQRRPKIMDWYRTVKPFIGDRRVVINTVSMQDDGNATSWVPTNEIIDRMNVEDFIIDDDKPEGWLYRVDSIVSETQQMINIHYRNFLRDIVQIRGLDGKNDYIPQSIAKIYEAVDRPFREWLEGIGTGDSMDEKTFEWRETLFTILTNETNRIIDNATYRDYRGVTIKDGTRILNIVTAHNRLIYHLRKGLKMKEADYE</sequence>
<name>A0A347WJQ0_9LACT</name>
<keyword evidence="2" id="KW-1185">Reference proteome</keyword>
<gene>
    <name evidence="1" type="ORF">CL176_04455</name>
</gene>
<evidence type="ECO:0000313" key="1">
    <source>
        <dbReference type="EMBL" id="AXY25307.1"/>
    </source>
</evidence>
<protein>
    <submittedName>
        <fullName evidence="1">Type I-E CRISPR-associated protein Cse1/CasA</fullName>
    </submittedName>
</protein>
<dbReference type="Pfam" id="PF09481">
    <property type="entry name" value="CRISPR_Cse1"/>
    <property type="match status" value="1"/>
</dbReference>
<dbReference type="InterPro" id="IPR013381">
    <property type="entry name" value="CRISPR-assoc_prot_Cse1"/>
</dbReference>
<dbReference type="Proteomes" id="UP000263232">
    <property type="component" value="Chromosome"/>
</dbReference>
<evidence type="ECO:0000313" key="2">
    <source>
        <dbReference type="Proteomes" id="UP000263232"/>
    </source>
</evidence>
<proteinExistence type="predicted"/>
<dbReference type="Gene3D" id="1.10.132.100">
    <property type="match status" value="1"/>
</dbReference>
<organism evidence="1 2">
    <name type="scientific">Suicoccus acidiformans</name>
    <dbReference type="NCBI Taxonomy" id="2036206"/>
    <lineage>
        <taxon>Bacteria</taxon>
        <taxon>Bacillati</taxon>
        <taxon>Bacillota</taxon>
        <taxon>Bacilli</taxon>
        <taxon>Lactobacillales</taxon>
        <taxon>Aerococcaceae</taxon>
        <taxon>Suicoccus</taxon>
    </lineage>
</organism>
<dbReference type="EMBL" id="CP023434">
    <property type="protein sequence ID" value="AXY25307.1"/>
    <property type="molecule type" value="Genomic_DNA"/>
</dbReference>
<accession>A0A347WJQ0</accession>
<dbReference type="KEGG" id="abae:CL176_04455"/>
<reference evidence="1 2" key="1">
    <citation type="submission" date="2017-09" db="EMBL/GenBank/DDBJ databases">
        <title>Complete genome sequence of Oxytococcus suis strain ZY16052.</title>
        <authorList>
            <person name="Li F."/>
        </authorList>
    </citation>
    <scope>NUCLEOTIDE SEQUENCE [LARGE SCALE GENOMIC DNA]</scope>
    <source>
        <strain evidence="1 2">ZY16052</strain>
    </source>
</reference>
<dbReference type="RefSeq" id="WP_118990220.1">
    <property type="nucleotide sequence ID" value="NZ_CP023434.1"/>
</dbReference>
<dbReference type="OrthoDB" id="3187690at2"/>